<dbReference type="EC" id="2.1.1.199" evidence="7"/>
<dbReference type="AlphaFoldDB" id="A0A4Y4F514"/>
<evidence type="ECO:0000256" key="1">
    <source>
        <dbReference type="ARBA" id="ARBA00010396"/>
    </source>
</evidence>
<dbReference type="Gene3D" id="3.40.50.150">
    <property type="entry name" value="Vaccinia Virus protein VP39"/>
    <property type="match status" value="1"/>
</dbReference>
<dbReference type="PANTHER" id="PTHR11265:SF0">
    <property type="entry name" value="12S RRNA N4-METHYLCYTIDINE METHYLTRANSFERASE"/>
    <property type="match status" value="1"/>
</dbReference>
<keyword evidence="6 7" id="KW-0949">S-adenosyl-L-methionine</keyword>
<accession>A0A4Y4F514</accession>
<keyword evidence="2 7" id="KW-0963">Cytoplasm</keyword>
<dbReference type="RefSeq" id="WP_141318702.1">
    <property type="nucleotide sequence ID" value="NZ_BJOC01000017.1"/>
</dbReference>
<comment type="similarity">
    <text evidence="1 7">Belongs to the methyltransferase superfamily. RsmH family.</text>
</comment>
<feature type="binding site" evidence="7">
    <location>
        <begin position="43"/>
        <end position="45"/>
    </location>
    <ligand>
        <name>S-adenosyl-L-methionine</name>
        <dbReference type="ChEBI" id="CHEBI:59789"/>
    </ligand>
</feature>
<sequence length="318" mass="35465">MSSPASEQPPRGFRHASVLLDGAVETLMHRAEGAYLDATFGRGGHSRAILERLAPQGRLLAIDRDPQAIQDAGRIEDPRFAIERGDFARLGTIADAHDLYGKLDGILLDIGVSSPQLDDPERGFSFLRDGPLDMRMDPDQGESAADWIAKAEEGEMARIFKTLGEERFARRLARAIVARRRERPFTRTADLAEVIKTAHPAWEKGKHPATRAFQALRIHINGELEQLEAALDAALEALAPGGHLVVISFHSLEDRRVKRFIRDHVRGDTHLPRGVPLRDDQIQRRLEALGKAWRASAQEVEANPRARSAVMRAARKRY</sequence>
<feature type="binding site" evidence="7">
    <location>
        <position position="109"/>
    </location>
    <ligand>
        <name>S-adenosyl-L-methionine</name>
        <dbReference type="ChEBI" id="CHEBI:59789"/>
    </ligand>
</feature>
<dbReference type="FunFam" id="1.10.150.170:FF:000001">
    <property type="entry name" value="Ribosomal RNA small subunit methyltransferase H"/>
    <property type="match status" value="1"/>
</dbReference>
<feature type="binding site" evidence="7">
    <location>
        <position position="87"/>
    </location>
    <ligand>
        <name>S-adenosyl-L-methionine</name>
        <dbReference type="ChEBI" id="CHEBI:59789"/>
    </ligand>
</feature>
<protein>
    <recommendedName>
        <fullName evidence="7">Ribosomal RNA small subunit methyltransferase H</fullName>
        <ecNumber evidence="7">2.1.1.199</ecNumber>
    </recommendedName>
    <alternativeName>
        <fullName evidence="7">16S rRNA m(4)C1402 methyltransferase</fullName>
    </alternativeName>
    <alternativeName>
        <fullName evidence="7">rRNA (cytosine-N(4)-)-methyltransferase RsmH</fullName>
    </alternativeName>
</protein>
<evidence type="ECO:0000256" key="6">
    <source>
        <dbReference type="ARBA" id="ARBA00022691"/>
    </source>
</evidence>
<dbReference type="NCBIfam" id="TIGR00006">
    <property type="entry name" value="16S rRNA (cytosine(1402)-N(4))-methyltransferase RsmH"/>
    <property type="match status" value="1"/>
</dbReference>
<dbReference type="SUPFAM" id="SSF81799">
    <property type="entry name" value="Putative methyltransferase TM0872, insert domain"/>
    <property type="match status" value="1"/>
</dbReference>
<comment type="function">
    <text evidence="7">Specifically methylates the N4 position of cytidine in position 1402 (C1402) of 16S rRNA.</text>
</comment>
<proteinExistence type="inferred from homology"/>
<dbReference type="HAMAP" id="MF_01007">
    <property type="entry name" value="16SrRNA_methyltr_H"/>
    <property type="match status" value="1"/>
</dbReference>
<dbReference type="GO" id="GO:0071424">
    <property type="term" value="F:rRNA (cytosine-N4-)-methyltransferase activity"/>
    <property type="evidence" value="ECO:0007669"/>
    <property type="project" value="UniProtKB-UniRule"/>
</dbReference>
<keyword evidence="9" id="KW-1185">Reference proteome</keyword>
<dbReference type="GO" id="GO:0005737">
    <property type="term" value="C:cytoplasm"/>
    <property type="evidence" value="ECO:0007669"/>
    <property type="project" value="UniProtKB-SubCell"/>
</dbReference>
<evidence type="ECO:0000313" key="8">
    <source>
        <dbReference type="EMBL" id="GED22188.1"/>
    </source>
</evidence>
<dbReference type="InterPro" id="IPR029063">
    <property type="entry name" value="SAM-dependent_MTases_sf"/>
</dbReference>
<dbReference type="SUPFAM" id="SSF53335">
    <property type="entry name" value="S-adenosyl-L-methionine-dependent methyltransferases"/>
    <property type="match status" value="1"/>
</dbReference>
<comment type="caution">
    <text evidence="8">The sequence shown here is derived from an EMBL/GenBank/DDBJ whole genome shotgun (WGS) entry which is preliminary data.</text>
</comment>
<evidence type="ECO:0000256" key="7">
    <source>
        <dbReference type="HAMAP-Rule" id="MF_01007"/>
    </source>
</evidence>
<keyword evidence="4 7" id="KW-0489">Methyltransferase</keyword>
<organism evidence="8 9">
    <name type="scientific">Halomonas halmophila</name>
    <dbReference type="NCBI Taxonomy" id="252"/>
    <lineage>
        <taxon>Bacteria</taxon>
        <taxon>Pseudomonadati</taxon>
        <taxon>Pseudomonadota</taxon>
        <taxon>Gammaproteobacteria</taxon>
        <taxon>Oceanospirillales</taxon>
        <taxon>Halomonadaceae</taxon>
        <taxon>Halomonas</taxon>
    </lineage>
</organism>
<name>A0A4Y4F514_9GAMM</name>
<keyword evidence="5 7" id="KW-0808">Transferase</keyword>
<dbReference type="Gene3D" id="1.10.150.170">
    <property type="entry name" value="Putative methyltransferase TM0872, insert domain"/>
    <property type="match status" value="1"/>
</dbReference>
<evidence type="ECO:0000313" key="9">
    <source>
        <dbReference type="Proteomes" id="UP000319812"/>
    </source>
</evidence>
<dbReference type="PIRSF" id="PIRSF004486">
    <property type="entry name" value="MraW"/>
    <property type="match status" value="1"/>
</dbReference>
<evidence type="ECO:0000256" key="2">
    <source>
        <dbReference type="ARBA" id="ARBA00022490"/>
    </source>
</evidence>
<feature type="binding site" evidence="7">
    <location>
        <position position="63"/>
    </location>
    <ligand>
        <name>S-adenosyl-L-methionine</name>
        <dbReference type="ChEBI" id="CHEBI:59789"/>
    </ligand>
</feature>
<evidence type="ECO:0000256" key="5">
    <source>
        <dbReference type="ARBA" id="ARBA00022679"/>
    </source>
</evidence>
<reference evidence="8 9" key="1">
    <citation type="submission" date="2019-06" db="EMBL/GenBank/DDBJ databases">
        <title>Whole genome shotgun sequence of Halomonas halmophila NBRC 15537.</title>
        <authorList>
            <person name="Hosoyama A."/>
            <person name="Uohara A."/>
            <person name="Ohji S."/>
            <person name="Ichikawa N."/>
        </authorList>
    </citation>
    <scope>NUCLEOTIDE SEQUENCE [LARGE SCALE GENOMIC DNA]</scope>
    <source>
        <strain evidence="8 9">NBRC 15537</strain>
    </source>
</reference>
<dbReference type="EMBL" id="BJOC01000017">
    <property type="protein sequence ID" value="GED22188.1"/>
    <property type="molecule type" value="Genomic_DNA"/>
</dbReference>
<dbReference type="GO" id="GO:0070475">
    <property type="term" value="P:rRNA base methylation"/>
    <property type="evidence" value="ECO:0007669"/>
    <property type="project" value="UniProtKB-UniRule"/>
</dbReference>
<comment type="subcellular location">
    <subcellularLocation>
        <location evidence="7">Cytoplasm</location>
    </subcellularLocation>
</comment>
<gene>
    <name evidence="7 8" type="primary">rsmH</name>
    <name evidence="8" type="ORF">HHA01_11650</name>
</gene>
<feature type="binding site" evidence="7">
    <location>
        <position position="116"/>
    </location>
    <ligand>
        <name>S-adenosyl-L-methionine</name>
        <dbReference type="ChEBI" id="CHEBI:59789"/>
    </ligand>
</feature>
<evidence type="ECO:0000256" key="3">
    <source>
        <dbReference type="ARBA" id="ARBA00022552"/>
    </source>
</evidence>
<dbReference type="Proteomes" id="UP000319812">
    <property type="component" value="Unassembled WGS sequence"/>
</dbReference>
<keyword evidence="3 7" id="KW-0698">rRNA processing</keyword>
<dbReference type="InterPro" id="IPR002903">
    <property type="entry name" value="RsmH"/>
</dbReference>
<evidence type="ECO:0000256" key="4">
    <source>
        <dbReference type="ARBA" id="ARBA00022603"/>
    </source>
</evidence>
<dbReference type="InterPro" id="IPR023397">
    <property type="entry name" value="SAM-dep_MeTrfase_MraW_recog"/>
</dbReference>
<comment type="catalytic activity">
    <reaction evidence="7">
        <text>cytidine(1402) in 16S rRNA + S-adenosyl-L-methionine = N(4)-methylcytidine(1402) in 16S rRNA + S-adenosyl-L-homocysteine + H(+)</text>
        <dbReference type="Rhea" id="RHEA:42928"/>
        <dbReference type="Rhea" id="RHEA-COMP:10286"/>
        <dbReference type="Rhea" id="RHEA-COMP:10287"/>
        <dbReference type="ChEBI" id="CHEBI:15378"/>
        <dbReference type="ChEBI" id="CHEBI:57856"/>
        <dbReference type="ChEBI" id="CHEBI:59789"/>
        <dbReference type="ChEBI" id="CHEBI:74506"/>
        <dbReference type="ChEBI" id="CHEBI:82748"/>
        <dbReference type="EC" id="2.1.1.199"/>
    </reaction>
</comment>
<dbReference type="PANTHER" id="PTHR11265">
    <property type="entry name" value="S-ADENOSYL-METHYLTRANSFERASE MRAW"/>
    <property type="match status" value="1"/>
</dbReference>
<dbReference type="Pfam" id="PF01795">
    <property type="entry name" value="Methyltransf_5"/>
    <property type="match status" value="1"/>
</dbReference>
<dbReference type="OrthoDB" id="9806637at2"/>